<sequence>MIRKTNKYIFIFAFFAFAAVNAAAQSIINSPYSKYGVGNLQGTYLPQNRSMGNLAYGISSVGVYNNINIANPASYSQIRLTAFDFGLGGGVQSLKRDNQVENNFNASLEHLAIAIPVSKKSALSFGLLPYSTLGYSYKQTVGLDTLSADHVYKGEGGLSRAYLGYGFGVGKNFNFGFNMSYLFGNLKDVSSVEFHNRYIGFNNAKKEVNNSLGGLSFDLGTQYVAPLGEKMKLTLGYTAGLESKLKNNYSTLTSTYVVSNDTDYTTDTIYNKESDRGKVTIPLQHNFGISIARVNKWLVGADFRMADWSDFKIDNVNQNLNKSWGFSLGGQLVPNINSVTNYFALIDYRLGINYDKSYVKVNQTDIDVKSINFGMGFPLVASANRSAFYKINFAAEIGQRGVLKPGLVKEGFYNFHIGFTINDRWFQKYKYD</sequence>
<dbReference type="Proteomes" id="UP001597118">
    <property type="component" value="Unassembled WGS sequence"/>
</dbReference>
<keyword evidence="1" id="KW-0732">Signal</keyword>
<keyword evidence="3" id="KW-1185">Reference proteome</keyword>
<evidence type="ECO:0000313" key="3">
    <source>
        <dbReference type="Proteomes" id="UP001597118"/>
    </source>
</evidence>
<protein>
    <recommendedName>
        <fullName evidence="4">Long-chain fatty acid transport protein</fullName>
    </recommendedName>
</protein>
<name>A0ABW4IAL2_9SPHI</name>
<gene>
    <name evidence="2" type="ORF">ACFSAH_04090</name>
</gene>
<reference evidence="3" key="1">
    <citation type="journal article" date="2019" name="Int. J. Syst. Evol. Microbiol.">
        <title>The Global Catalogue of Microorganisms (GCM) 10K type strain sequencing project: providing services to taxonomists for standard genome sequencing and annotation.</title>
        <authorList>
            <consortium name="The Broad Institute Genomics Platform"/>
            <consortium name="The Broad Institute Genome Sequencing Center for Infectious Disease"/>
            <person name="Wu L."/>
            <person name="Ma J."/>
        </authorList>
    </citation>
    <scope>NUCLEOTIDE SEQUENCE [LARGE SCALE GENOMIC DNA]</scope>
    <source>
        <strain evidence="3">CCUG 53762</strain>
    </source>
</reference>
<dbReference type="SUPFAM" id="SSF56935">
    <property type="entry name" value="Porins"/>
    <property type="match status" value="1"/>
</dbReference>
<evidence type="ECO:0000313" key="2">
    <source>
        <dbReference type="EMBL" id="MFD1629042.1"/>
    </source>
</evidence>
<dbReference type="Gene3D" id="2.40.160.60">
    <property type="entry name" value="Outer membrane protein transport protein (OMPP1/FadL/TodX)"/>
    <property type="match status" value="1"/>
</dbReference>
<feature type="chain" id="PRO_5046715315" description="Long-chain fatty acid transport protein" evidence="1">
    <location>
        <begin position="23"/>
        <end position="432"/>
    </location>
</feature>
<accession>A0ABW4IAL2</accession>
<proteinExistence type="predicted"/>
<feature type="signal peptide" evidence="1">
    <location>
        <begin position="1"/>
        <end position="22"/>
    </location>
</feature>
<organism evidence="2 3">
    <name type="scientific">Pseudopedobacter beijingensis</name>
    <dbReference type="NCBI Taxonomy" id="1207056"/>
    <lineage>
        <taxon>Bacteria</taxon>
        <taxon>Pseudomonadati</taxon>
        <taxon>Bacteroidota</taxon>
        <taxon>Sphingobacteriia</taxon>
        <taxon>Sphingobacteriales</taxon>
        <taxon>Sphingobacteriaceae</taxon>
        <taxon>Pseudopedobacter</taxon>
    </lineage>
</organism>
<dbReference type="EMBL" id="JBHUDG010000003">
    <property type="protein sequence ID" value="MFD1629042.1"/>
    <property type="molecule type" value="Genomic_DNA"/>
</dbReference>
<evidence type="ECO:0000256" key="1">
    <source>
        <dbReference type="SAM" id="SignalP"/>
    </source>
</evidence>
<evidence type="ECO:0008006" key="4">
    <source>
        <dbReference type="Google" id="ProtNLM"/>
    </source>
</evidence>
<dbReference type="RefSeq" id="WP_379661423.1">
    <property type="nucleotide sequence ID" value="NZ_JBHUDG010000003.1"/>
</dbReference>
<comment type="caution">
    <text evidence="2">The sequence shown here is derived from an EMBL/GenBank/DDBJ whole genome shotgun (WGS) entry which is preliminary data.</text>
</comment>